<reference evidence="1" key="1">
    <citation type="submission" date="2021-06" db="EMBL/GenBank/DDBJ databases">
        <authorList>
            <person name="Kallberg Y."/>
            <person name="Tangrot J."/>
            <person name="Rosling A."/>
        </authorList>
    </citation>
    <scope>NUCLEOTIDE SEQUENCE</scope>
    <source>
        <strain evidence="1">28 12/20/2015</strain>
    </source>
</reference>
<protein>
    <submittedName>
        <fullName evidence="1">894_t:CDS:1</fullName>
    </submittedName>
</protein>
<dbReference type="Proteomes" id="UP000789366">
    <property type="component" value="Unassembled WGS sequence"/>
</dbReference>
<keyword evidence="2" id="KW-1185">Reference proteome</keyword>
<evidence type="ECO:0000313" key="1">
    <source>
        <dbReference type="EMBL" id="CAG8563716.1"/>
    </source>
</evidence>
<name>A0ACA9M2Q1_9GLOM</name>
<accession>A0ACA9M2Q1</accession>
<sequence>MDLEHEKAERQKEFNIINPSDCKTLMQEFTQIAYLSPSIKRDESAKRLLKIEKVIKHKIDEISRKIYVEIESETTSGFIYTTCIYGQPTDICCQCFDFLQKGIMCKHFRAVALYINKLRKQEQYMHLPKMIFPTYQEAQNIYYTQCADKLEMPISSESSENDDINDENDDTEHENNDNDNNDSSITTSSKEILNYIGHILGINTLLVMLSSNLPALNELKSNKANMDSLNTTAIYEQEFRIHFEKSPNIAGEFIISPEPG</sequence>
<comment type="caution">
    <text evidence="1">The sequence shown here is derived from an EMBL/GenBank/DDBJ whole genome shotgun (WGS) entry which is preliminary data.</text>
</comment>
<organism evidence="1 2">
    <name type="scientific">Cetraspora pellucida</name>
    <dbReference type="NCBI Taxonomy" id="1433469"/>
    <lineage>
        <taxon>Eukaryota</taxon>
        <taxon>Fungi</taxon>
        <taxon>Fungi incertae sedis</taxon>
        <taxon>Mucoromycota</taxon>
        <taxon>Glomeromycotina</taxon>
        <taxon>Glomeromycetes</taxon>
        <taxon>Diversisporales</taxon>
        <taxon>Gigasporaceae</taxon>
        <taxon>Cetraspora</taxon>
    </lineage>
</organism>
<proteinExistence type="predicted"/>
<gene>
    <name evidence="1" type="ORF">SPELUC_LOCUS5713</name>
</gene>
<dbReference type="EMBL" id="CAJVPW010006019">
    <property type="protein sequence ID" value="CAG8563716.1"/>
    <property type="molecule type" value="Genomic_DNA"/>
</dbReference>
<evidence type="ECO:0000313" key="2">
    <source>
        <dbReference type="Proteomes" id="UP000789366"/>
    </source>
</evidence>